<dbReference type="EMBL" id="JAESDN010000001">
    <property type="protein sequence ID" value="KAG7059147.1"/>
    <property type="molecule type" value="Genomic_DNA"/>
</dbReference>
<dbReference type="OrthoDB" id="194443at2759"/>
<dbReference type="Proteomes" id="UP000699042">
    <property type="component" value="Unassembled WGS sequence"/>
</dbReference>
<name>A0A9P7RKT2_9PEZI</name>
<evidence type="ECO:0000256" key="1">
    <source>
        <dbReference type="SAM" id="MobiDB-lite"/>
    </source>
</evidence>
<comment type="caution">
    <text evidence="3">The sequence shown here is derived from an EMBL/GenBank/DDBJ whole genome shotgun (WGS) entry which is preliminary data.</text>
</comment>
<accession>A0A9P7RKT2</accession>
<keyword evidence="4" id="KW-1185">Reference proteome</keyword>
<organism evidence="3 4">
    <name type="scientific">Colletotrichum scovillei</name>
    <dbReference type="NCBI Taxonomy" id="1209932"/>
    <lineage>
        <taxon>Eukaryota</taxon>
        <taxon>Fungi</taxon>
        <taxon>Dikarya</taxon>
        <taxon>Ascomycota</taxon>
        <taxon>Pezizomycotina</taxon>
        <taxon>Sordariomycetes</taxon>
        <taxon>Hypocreomycetidae</taxon>
        <taxon>Glomerellales</taxon>
        <taxon>Glomerellaceae</taxon>
        <taxon>Colletotrichum</taxon>
        <taxon>Colletotrichum acutatum species complex</taxon>
    </lineage>
</organism>
<dbReference type="SUPFAM" id="SSF54695">
    <property type="entry name" value="POZ domain"/>
    <property type="match status" value="1"/>
</dbReference>
<dbReference type="PROSITE" id="PS50097">
    <property type="entry name" value="BTB"/>
    <property type="match status" value="1"/>
</dbReference>
<proteinExistence type="predicted"/>
<feature type="compositionally biased region" description="Acidic residues" evidence="1">
    <location>
        <begin position="302"/>
        <end position="320"/>
    </location>
</feature>
<feature type="domain" description="BTB" evidence="2">
    <location>
        <begin position="34"/>
        <end position="93"/>
    </location>
</feature>
<evidence type="ECO:0000313" key="4">
    <source>
        <dbReference type="Proteomes" id="UP000699042"/>
    </source>
</evidence>
<sequence>MADSGAFHTAAGTPQPAEDDLSFALRLLLFDFNEHVSLKCGKKVFKFNKHKLVEDSEYFRACLNNSTFVEGRTSVIEFDDIEPELLDTYLQIVDVTDTCDPIDVEHFLVSSEWDNEAMDDIIPMIEMYRLSDRFMNKSMRVKLSQSILEDMQKGTVAKVNKSSPEGIKWLFNTYKTAYDTLDPSIPDEANLQSQIAEICCRQIGIDKTCALIHTSPESEAFLEAVLMAATQLVSTLLEQNKSLGVKVKRVKLENRKLRKFIRHMDEEEYRDWLANCDGMDLDGYSFPGDLDDDVWFVANGGYEDEDDEDEEEDDEDDVEDDLHQADH</sequence>
<feature type="region of interest" description="Disordered" evidence="1">
    <location>
        <begin position="299"/>
        <end position="327"/>
    </location>
</feature>
<evidence type="ECO:0000313" key="3">
    <source>
        <dbReference type="EMBL" id="KAG7059147.1"/>
    </source>
</evidence>
<gene>
    <name evidence="3" type="ORF">JMJ77_006515</name>
</gene>
<dbReference type="AlphaFoldDB" id="A0A9P7RKT2"/>
<reference evidence="3" key="1">
    <citation type="submission" date="2021-05" db="EMBL/GenBank/DDBJ databases">
        <title>Comparative genomics of three Colletotrichum scovillei strains and genetic complementation revealed genes involved fungal growth and virulence on chili pepper.</title>
        <authorList>
            <person name="Hsieh D.-K."/>
            <person name="Chuang S.-C."/>
            <person name="Chen C.-Y."/>
            <person name="Chao Y.-T."/>
            <person name="Lu M.-Y.J."/>
            <person name="Lee M.-H."/>
            <person name="Shih M.-C."/>
        </authorList>
    </citation>
    <scope>NUCLEOTIDE SEQUENCE</scope>
    <source>
        <strain evidence="3">Coll-153</strain>
    </source>
</reference>
<dbReference type="Gene3D" id="3.30.710.10">
    <property type="entry name" value="Potassium Channel Kv1.1, Chain A"/>
    <property type="match status" value="1"/>
</dbReference>
<dbReference type="InterPro" id="IPR011333">
    <property type="entry name" value="SKP1/BTB/POZ_sf"/>
</dbReference>
<protein>
    <submittedName>
        <fullName evidence="3">Kelch-like protein 30</fullName>
    </submittedName>
</protein>
<evidence type="ECO:0000259" key="2">
    <source>
        <dbReference type="PROSITE" id="PS50097"/>
    </source>
</evidence>
<dbReference type="InterPro" id="IPR000210">
    <property type="entry name" value="BTB/POZ_dom"/>
</dbReference>